<dbReference type="RefSeq" id="WP_345191046.1">
    <property type="nucleotide sequence ID" value="NZ_BAABJJ010000014.1"/>
</dbReference>
<dbReference type="Gene3D" id="2.130.10.130">
    <property type="entry name" value="Integrin alpha, N-terminal"/>
    <property type="match status" value="4"/>
</dbReference>
<evidence type="ECO:0000313" key="3">
    <source>
        <dbReference type="EMBL" id="GAA4942118.1"/>
    </source>
</evidence>
<dbReference type="Proteomes" id="UP001501302">
    <property type="component" value="Unassembled WGS sequence"/>
</dbReference>
<dbReference type="PANTHER" id="PTHR16026">
    <property type="entry name" value="CARTILAGE ACIDIC PROTEIN 1"/>
    <property type="match status" value="1"/>
</dbReference>
<proteinExistence type="predicted"/>
<dbReference type="PROSITE" id="PS51257">
    <property type="entry name" value="PROKAR_LIPOPROTEIN"/>
    <property type="match status" value="1"/>
</dbReference>
<protein>
    <submittedName>
        <fullName evidence="3">VCBS repeat-containing protein</fullName>
    </submittedName>
</protein>
<dbReference type="InterPro" id="IPR027039">
    <property type="entry name" value="Crtac1"/>
</dbReference>
<dbReference type="SUPFAM" id="SSF69318">
    <property type="entry name" value="Integrin alpha N-terminal domain"/>
    <property type="match status" value="3"/>
</dbReference>
<sequence>MKMKFSQFGLIVLAIFLLISCQNSKRNLYPETLLGGFELLPSEKTGIDFNNAIKESKTVNHLYYNQIYSGAGVAIGDINNDGLSDIFFCGNQVNDRLYLNKGNFLFEDITKKSRVAINPGWSWGVTMVDINADGYLDIYVSRNGESMNPEDRKNQLYINNQDLTFTESAMAYGLADAGFSSQAVFFDMDNDGDLDMYQVNQLPDARLFRRYINIPKERYKFYTDKLYLNDSGRYRDISKQAGLIDKYTYGLSVSASDFNNDGWTDLYVSNDYDEPDYLYYNNGDGTFKNVIDEKLKHISNFSMGTDTGDINNDGFMDIITLDMASADHYRSKTNMGSMSIEKFNNMVADGKHYQFMANTLQINTGAGGFSDIASMTGMAQTDWSWAGLLVDLDNDGWKDVIISNGVKKDVRNNDFLTDLYIKLETDSQDFYGMSKLAPSVPLSNYVFKNKGNLKFEKLTTEWGLETPGFSSGMAYGDLDNDGDLDMVINNMEASAFVYKNNATGNFLKIDFKGPKNNKFGYGAKAIIRHNGKTQSGDNTPTRGYLSSVEPKLFFGLGKDIEVSEIEVIWPDGKKNLFENVQANATIIAIYDKAVQVAKNTVTHKKLFKTVSPVDIGVSFIHKENNFNEYEKEVLLPHNISENGPFSAVADVNNDGLDDLFIGGAVGQAGVLYLQNQDGTFLKSSEQPWIQDKESEDLGLLFFDSDADGDQDLYVASGGSEYKLGNPLLIDRLYINNGLGVFTKSAKGLPNIAQSSQCIKISDIDADGDLDVFVGTRLISGQYPFPASSYLLINDKGIFTKADDNIAPDLKNIGMVTDAVFTDIDKDGDKDLMLVGEWMEIILLENSNGLFLNSSEKHGLIDTRGMWWSITVNDIDNDGDDDYIVGNLGKNNKFKATKEHPFKVYANDFDNNGTNDIVLAKFYKDDYVPVRGRECTSQQMPFVAEKFKDYHSFASSKLLDILPEDEVKDAVIYEISNFESIILVNEGGMLKRQSLPIQAQVSPIKGALVNDFNADGFKDILLVGNHYGVEVETIRYDAGYGTVLLGDGNNNFNFIPPYKSGFFIPSDSRDIKYLRQQNIQNLIIITNNNAPPSVFNCISKAL</sequence>
<gene>
    <name evidence="3" type="ORF">GCM10023314_14000</name>
</gene>
<reference evidence="4" key="1">
    <citation type="journal article" date="2019" name="Int. J. Syst. Evol. Microbiol.">
        <title>The Global Catalogue of Microorganisms (GCM) 10K type strain sequencing project: providing services to taxonomists for standard genome sequencing and annotation.</title>
        <authorList>
            <consortium name="The Broad Institute Genomics Platform"/>
            <consortium name="The Broad Institute Genome Sequencing Center for Infectious Disease"/>
            <person name="Wu L."/>
            <person name="Ma J."/>
        </authorList>
    </citation>
    <scope>NUCLEOTIDE SEQUENCE [LARGE SCALE GENOMIC DNA]</scope>
    <source>
        <strain evidence="4">JCM 18285</strain>
    </source>
</reference>
<feature type="domain" description="ASPIC/UnbV" evidence="2">
    <location>
        <begin position="520"/>
        <end position="586"/>
    </location>
</feature>
<evidence type="ECO:0000259" key="2">
    <source>
        <dbReference type="Pfam" id="PF07593"/>
    </source>
</evidence>
<dbReference type="Pfam" id="PF13517">
    <property type="entry name" value="FG-GAP_3"/>
    <property type="match status" value="5"/>
</dbReference>
<dbReference type="EMBL" id="BAABJJ010000014">
    <property type="protein sequence ID" value="GAA4942118.1"/>
    <property type="molecule type" value="Genomic_DNA"/>
</dbReference>
<comment type="caution">
    <text evidence="3">The sequence shown here is derived from an EMBL/GenBank/DDBJ whole genome shotgun (WGS) entry which is preliminary data.</text>
</comment>
<dbReference type="Pfam" id="PF07593">
    <property type="entry name" value="UnbV_ASPIC"/>
    <property type="match status" value="1"/>
</dbReference>
<accession>A0ABP9GH18</accession>
<dbReference type="InterPro" id="IPR028994">
    <property type="entry name" value="Integrin_alpha_N"/>
</dbReference>
<evidence type="ECO:0000256" key="1">
    <source>
        <dbReference type="ARBA" id="ARBA00022729"/>
    </source>
</evidence>
<dbReference type="InterPro" id="IPR013517">
    <property type="entry name" value="FG-GAP"/>
</dbReference>
<evidence type="ECO:0000313" key="4">
    <source>
        <dbReference type="Proteomes" id="UP001501302"/>
    </source>
</evidence>
<name>A0ABP9GH18_9FLAO</name>
<keyword evidence="4" id="KW-1185">Reference proteome</keyword>
<dbReference type="InterPro" id="IPR011519">
    <property type="entry name" value="UnbV_ASPIC"/>
</dbReference>
<keyword evidence="1" id="KW-0732">Signal</keyword>
<dbReference type="PANTHER" id="PTHR16026:SF0">
    <property type="entry name" value="CARTILAGE ACIDIC PROTEIN 1"/>
    <property type="match status" value="1"/>
</dbReference>
<organism evidence="3 4">
    <name type="scientific">Algibacter agarivorans</name>
    <dbReference type="NCBI Taxonomy" id="1109741"/>
    <lineage>
        <taxon>Bacteria</taxon>
        <taxon>Pseudomonadati</taxon>
        <taxon>Bacteroidota</taxon>
        <taxon>Flavobacteriia</taxon>
        <taxon>Flavobacteriales</taxon>
        <taxon>Flavobacteriaceae</taxon>
        <taxon>Algibacter</taxon>
    </lineage>
</organism>